<keyword evidence="1" id="KW-1133">Transmembrane helix</keyword>
<accession>A0A6A5X292</accession>
<proteinExistence type="predicted"/>
<dbReference type="AlphaFoldDB" id="A0A6A5X292"/>
<keyword evidence="1" id="KW-0472">Membrane</keyword>
<sequence length="146" mass="16454">MTFTTNANIGLQSWSRVKGTYTGSYTGSYTYLFGHSLSALITPAPPLWLGTLSRLLAHVIAQFISPIPVAEVFTVFYHISITYLILMSPRVLFMRKSSSVDVRQYSFQHPMLNWQSSLRTRTNCACTLSAHLHPMRANQYFASSNP</sequence>
<organism evidence="2 3">
    <name type="scientific">Amniculicola lignicola CBS 123094</name>
    <dbReference type="NCBI Taxonomy" id="1392246"/>
    <lineage>
        <taxon>Eukaryota</taxon>
        <taxon>Fungi</taxon>
        <taxon>Dikarya</taxon>
        <taxon>Ascomycota</taxon>
        <taxon>Pezizomycotina</taxon>
        <taxon>Dothideomycetes</taxon>
        <taxon>Pleosporomycetidae</taxon>
        <taxon>Pleosporales</taxon>
        <taxon>Amniculicolaceae</taxon>
        <taxon>Amniculicola</taxon>
    </lineage>
</organism>
<dbReference type="EMBL" id="ML977559">
    <property type="protein sequence ID" value="KAF2006735.1"/>
    <property type="molecule type" value="Genomic_DNA"/>
</dbReference>
<evidence type="ECO:0000313" key="2">
    <source>
        <dbReference type="EMBL" id="KAF2006735.1"/>
    </source>
</evidence>
<keyword evidence="3" id="KW-1185">Reference proteome</keyword>
<evidence type="ECO:0000256" key="1">
    <source>
        <dbReference type="SAM" id="Phobius"/>
    </source>
</evidence>
<keyword evidence="1" id="KW-0812">Transmembrane</keyword>
<protein>
    <submittedName>
        <fullName evidence="2">Uncharacterized protein</fullName>
    </submittedName>
</protein>
<feature type="transmembrane region" description="Helical" evidence="1">
    <location>
        <begin position="55"/>
        <end position="86"/>
    </location>
</feature>
<name>A0A6A5X292_9PLEO</name>
<gene>
    <name evidence="2" type="ORF">P154DRAFT_224072</name>
</gene>
<evidence type="ECO:0000313" key="3">
    <source>
        <dbReference type="Proteomes" id="UP000799779"/>
    </source>
</evidence>
<dbReference type="Proteomes" id="UP000799779">
    <property type="component" value="Unassembled WGS sequence"/>
</dbReference>
<reference evidence="2" key="1">
    <citation type="journal article" date="2020" name="Stud. Mycol.">
        <title>101 Dothideomycetes genomes: a test case for predicting lifestyles and emergence of pathogens.</title>
        <authorList>
            <person name="Haridas S."/>
            <person name="Albert R."/>
            <person name="Binder M."/>
            <person name="Bloem J."/>
            <person name="Labutti K."/>
            <person name="Salamov A."/>
            <person name="Andreopoulos B."/>
            <person name="Baker S."/>
            <person name="Barry K."/>
            <person name="Bills G."/>
            <person name="Bluhm B."/>
            <person name="Cannon C."/>
            <person name="Castanera R."/>
            <person name="Culley D."/>
            <person name="Daum C."/>
            <person name="Ezra D."/>
            <person name="Gonzalez J."/>
            <person name="Henrissat B."/>
            <person name="Kuo A."/>
            <person name="Liang C."/>
            <person name="Lipzen A."/>
            <person name="Lutzoni F."/>
            <person name="Magnuson J."/>
            <person name="Mondo S."/>
            <person name="Nolan M."/>
            <person name="Ohm R."/>
            <person name="Pangilinan J."/>
            <person name="Park H.-J."/>
            <person name="Ramirez L."/>
            <person name="Alfaro M."/>
            <person name="Sun H."/>
            <person name="Tritt A."/>
            <person name="Yoshinaga Y."/>
            <person name="Zwiers L.-H."/>
            <person name="Turgeon B."/>
            <person name="Goodwin S."/>
            <person name="Spatafora J."/>
            <person name="Crous P."/>
            <person name="Grigoriev I."/>
        </authorList>
    </citation>
    <scope>NUCLEOTIDE SEQUENCE</scope>
    <source>
        <strain evidence="2">CBS 123094</strain>
    </source>
</reference>